<comment type="catalytic activity">
    <reaction evidence="9">
        <text>a (3R)-hydroxyacyl-[ACP] = a (2E)-enoyl-[ACP] + H2O</text>
        <dbReference type="Rhea" id="RHEA:13097"/>
        <dbReference type="Rhea" id="RHEA-COMP:9925"/>
        <dbReference type="Rhea" id="RHEA-COMP:9945"/>
        <dbReference type="ChEBI" id="CHEBI:15377"/>
        <dbReference type="ChEBI" id="CHEBI:78784"/>
        <dbReference type="ChEBI" id="CHEBI:78827"/>
        <dbReference type="EC" id="4.2.1.59"/>
    </reaction>
</comment>
<sequence length="155" mass="17613">MTEITTENREARIIEVTEIMDMLPHRYPFLLVDRVTDYEPGKWLKAIKNVSFNEPCFTGHFPHAPIFPGVLILEAMAQATGVLAVATYGKLSEDELYYFAAIDNARFKRPVVPGDRLELEVEFLKEVRGITKFTGKAFVDGKLVCEADLMCARRK</sequence>
<keyword evidence="6 9" id="KW-0443">Lipid metabolism</keyword>
<evidence type="ECO:0000256" key="2">
    <source>
        <dbReference type="ARBA" id="ARBA00009174"/>
    </source>
</evidence>
<dbReference type="GO" id="GO:0005737">
    <property type="term" value="C:cytoplasm"/>
    <property type="evidence" value="ECO:0007669"/>
    <property type="project" value="UniProtKB-SubCell"/>
</dbReference>
<evidence type="ECO:0000313" key="11">
    <source>
        <dbReference type="Proteomes" id="UP000054123"/>
    </source>
</evidence>
<keyword evidence="4 9" id="KW-0444">Lipid biosynthesis</keyword>
<evidence type="ECO:0000256" key="9">
    <source>
        <dbReference type="HAMAP-Rule" id="MF_00406"/>
    </source>
</evidence>
<evidence type="ECO:0000313" key="10">
    <source>
        <dbReference type="EMBL" id="EXI62069.1"/>
    </source>
</evidence>
<dbReference type="SUPFAM" id="SSF54637">
    <property type="entry name" value="Thioesterase/thiol ester dehydrase-isomerase"/>
    <property type="match status" value="1"/>
</dbReference>
<keyword evidence="7 9" id="KW-0456">Lyase</keyword>
<dbReference type="PANTHER" id="PTHR30272">
    <property type="entry name" value="3-HYDROXYACYL-[ACYL-CARRIER-PROTEIN] DEHYDRATASE"/>
    <property type="match status" value="1"/>
</dbReference>
<dbReference type="FunFam" id="3.10.129.10:FF:000001">
    <property type="entry name" value="3-hydroxyacyl-[acyl-carrier-protein] dehydratase FabZ"/>
    <property type="match status" value="1"/>
</dbReference>
<dbReference type="RefSeq" id="WP_374936524.1">
    <property type="nucleotide sequence ID" value="NZ_AVSP01000004.1"/>
</dbReference>
<comment type="subcellular location">
    <subcellularLocation>
        <location evidence="1 9">Cytoplasm</location>
    </subcellularLocation>
</comment>
<dbReference type="InterPro" id="IPR010084">
    <property type="entry name" value="FabZ"/>
</dbReference>
<keyword evidence="11" id="KW-1185">Reference proteome</keyword>
<keyword evidence="5 9" id="KW-0441">Lipid A biosynthesis</keyword>
<protein>
    <recommendedName>
        <fullName evidence="9">3-hydroxyacyl-[acyl-carrier-protein] dehydratase FabZ</fullName>
        <ecNumber evidence="9">4.2.1.59</ecNumber>
    </recommendedName>
    <alternativeName>
        <fullName evidence="9">(3R)-hydroxymyristoyl-[acyl-carrier-protein] dehydratase</fullName>
        <shortName evidence="9">(3R)-hydroxymyristoyl-ACP dehydrase</shortName>
    </alternativeName>
    <alternativeName>
        <fullName evidence="9">Beta-hydroxyacyl-ACP dehydratase</fullName>
    </alternativeName>
</protein>
<keyword evidence="3 9" id="KW-0963">Cytoplasm</keyword>
<dbReference type="NCBIfam" id="NF000582">
    <property type="entry name" value="PRK00006.1"/>
    <property type="match status" value="1"/>
</dbReference>
<comment type="function">
    <text evidence="8 9">Involved in unsaturated fatty acids biosynthesis. Catalyzes the dehydration of short chain beta-hydroxyacyl-ACPs and long chain saturated and unsaturated beta-hydroxyacyl-ACPs.</text>
</comment>
<reference evidence="10 11" key="1">
    <citation type="journal article" date="2014" name="Genome Announc.">
        <title>Genome Sequence of a Presumptive Mannheimia haemolytica Strain with an A1/A6-Cross-Reactive Serotype from a White-Tailed Deer (Odocoileus virginianus).</title>
        <authorList>
            <person name="Lawrence P.K."/>
            <person name="Bey R.F."/>
            <person name="Wiener B."/>
            <person name="Kittichotirat W."/>
            <person name="Bumgarner R.E."/>
        </authorList>
    </citation>
    <scope>NUCLEOTIDE SEQUENCE [LARGE SCALE GENOMIC DNA]</scope>
    <source>
        <strain evidence="10 11">PKL10</strain>
    </source>
</reference>
<organism evidence="10 11">
    <name type="scientific">Mannheimia granulomatis</name>
    <dbReference type="NCBI Taxonomy" id="85402"/>
    <lineage>
        <taxon>Bacteria</taxon>
        <taxon>Pseudomonadati</taxon>
        <taxon>Pseudomonadota</taxon>
        <taxon>Gammaproteobacteria</taxon>
        <taxon>Pasteurellales</taxon>
        <taxon>Pasteurellaceae</taxon>
        <taxon>Mannheimia</taxon>
    </lineage>
</organism>
<evidence type="ECO:0000256" key="7">
    <source>
        <dbReference type="ARBA" id="ARBA00023239"/>
    </source>
</evidence>
<dbReference type="InterPro" id="IPR029069">
    <property type="entry name" value="HotDog_dom_sf"/>
</dbReference>
<dbReference type="CDD" id="cd01288">
    <property type="entry name" value="FabZ"/>
    <property type="match status" value="1"/>
</dbReference>
<comment type="caution">
    <text evidence="10">The sequence shown here is derived from an EMBL/GenBank/DDBJ whole genome shotgun (WGS) entry which is preliminary data.</text>
</comment>
<dbReference type="NCBIfam" id="TIGR01750">
    <property type="entry name" value="fabZ"/>
    <property type="match status" value="1"/>
</dbReference>
<dbReference type="EMBL" id="JANJ01000005">
    <property type="protein sequence ID" value="EXI62069.1"/>
    <property type="molecule type" value="Genomic_DNA"/>
</dbReference>
<dbReference type="Proteomes" id="UP000054123">
    <property type="component" value="Unassembled WGS sequence"/>
</dbReference>
<accession>A0A011P6I9</accession>
<dbReference type="HAMAP" id="MF_00406">
    <property type="entry name" value="FabZ"/>
    <property type="match status" value="1"/>
</dbReference>
<evidence type="ECO:0000256" key="5">
    <source>
        <dbReference type="ARBA" id="ARBA00022556"/>
    </source>
</evidence>
<evidence type="ECO:0000256" key="4">
    <source>
        <dbReference type="ARBA" id="ARBA00022516"/>
    </source>
</evidence>
<feature type="active site" evidence="9">
    <location>
        <position position="60"/>
    </location>
</feature>
<evidence type="ECO:0000256" key="6">
    <source>
        <dbReference type="ARBA" id="ARBA00023098"/>
    </source>
</evidence>
<dbReference type="GO" id="GO:0009245">
    <property type="term" value="P:lipid A biosynthetic process"/>
    <property type="evidence" value="ECO:0007669"/>
    <property type="project" value="UniProtKB-UniRule"/>
</dbReference>
<name>A0A011P6I9_9PAST</name>
<dbReference type="PATRIC" id="fig|1450449.3.peg.1616"/>
<dbReference type="EC" id="4.2.1.59" evidence="9"/>
<evidence type="ECO:0000256" key="3">
    <source>
        <dbReference type="ARBA" id="ARBA00022490"/>
    </source>
</evidence>
<dbReference type="GO" id="GO:0006633">
    <property type="term" value="P:fatty acid biosynthetic process"/>
    <property type="evidence" value="ECO:0007669"/>
    <property type="project" value="UniProtKB-UniRule"/>
</dbReference>
<dbReference type="STRING" id="1122190.GCA_000621105_00517"/>
<dbReference type="Gene3D" id="3.10.129.10">
    <property type="entry name" value="Hotdog Thioesterase"/>
    <property type="match status" value="1"/>
</dbReference>
<dbReference type="GO" id="GO:0019171">
    <property type="term" value="F:(3R)-hydroxyacyl-[acyl-carrier-protein] dehydratase activity"/>
    <property type="evidence" value="ECO:0007669"/>
    <property type="project" value="UniProtKB-EC"/>
</dbReference>
<comment type="similarity">
    <text evidence="2 9">Belongs to the thioester dehydratase family. FabZ subfamily.</text>
</comment>
<dbReference type="InterPro" id="IPR013114">
    <property type="entry name" value="FabA_FabZ"/>
</dbReference>
<dbReference type="PANTHER" id="PTHR30272:SF1">
    <property type="entry name" value="3-HYDROXYACYL-[ACYL-CARRIER-PROTEIN] DEHYDRATASE"/>
    <property type="match status" value="1"/>
</dbReference>
<dbReference type="Pfam" id="PF07977">
    <property type="entry name" value="FabA"/>
    <property type="match status" value="1"/>
</dbReference>
<dbReference type="GO" id="GO:0016020">
    <property type="term" value="C:membrane"/>
    <property type="evidence" value="ECO:0007669"/>
    <property type="project" value="GOC"/>
</dbReference>
<gene>
    <name evidence="9" type="primary">fabZ</name>
    <name evidence="10" type="ORF">AK33_08155</name>
</gene>
<proteinExistence type="inferred from homology"/>
<evidence type="ECO:0000256" key="8">
    <source>
        <dbReference type="ARBA" id="ARBA00025049"/>
    </source>
</evidence>
<evidence type="ECO:0000256" key="1">
    <source>
        <dbReference type="ARBA" id="ARBA00004496"/>
    </source>
</evidence>
<dbReference type="AlphaFoldDB" id="A0A011P6I9"/>